<accession>A0A151ZBB6</accession>
<dbReference type="STRING" id="361077.A0A151ZBB6"/>
<dbReference type="GO" id="GO:0006412">
    <property type="term" value="P:translation"/>
    <property type="evidence" value="ECO:0007669"/>
    <property type="project" value="InterPro"/>
</dbReference>
<dbReference type="InParanoid" id="A0A151ZBB6"/>
<dbReference type="OMA" id="IRVKKYM"/>
<dbReference type="HAMAP" id="MF_00545">
    <property type="entry name" value="Ribosomal_eS24"/>
    <property type="match status" value="1"/>
</dbReference>
<dbReference type="GO" id="GO:0005840">
    <property type="term" value="C:ribosome"/>
    <property type="evidence" value="ECO:0007669"/>
    <property type="project" value="UniProtKB-KW"/>
</dbReference>
<dbReference type="Pfam" id="PF01282">
    <property type="entry name" value="Ribosomal_S24e"/>
    <property type="match status" value="1"/>
</dbReference>
<evidence type="ECO:0000313" key="8">
    <source>
        <dbReference type="Proteomes" id="UP000076078"/>
    </source>
</evidence>
<dbReference type="Gene3D" id="3.30.70.3370">
    <property type="match status" value="1"/>
</dbReference>
<dbReference type="FunCoup" id="A0A151ZBB6">
    <property type="interactions" value="850"/>
</dbReference>
<reference evidence="7 8" key="1">
    <citation type="submission" date="2015-12" db="EMBL/GenBank/DDBJ databases">
        <title>Dictyostelia acquired genes for synthesis and detection of signals that induce cell-type specialization by lateral gene transfer from prokaryotes.</title>
        <authorList>
            <person name="Gloeckner G."/>
            <person name="Schaap P."/>
        </authorList>
    </citation>
    <scope>NUCLEOTIDE SEQUENCE [LARGE SCALE GENOMIC DNA]</scope>
    <source>
        <strain evidence="7 8">TK</strain>
    </source>
</reference>
<evidence type="ECO:0000313" key="7">
    <source>
        <dbReference type="EMBL" id="KYQ91231.1"/>
    </source>
</evidence>
<sequence>MSDKQAVVIRTRRVTTNRLLKRKQFVVEAVHPGKAGVSKKDIKAAIAKLHKVNDPETIFVFGFKEDFGGGKTTGFGLIYDTLEIAKKFEPKYRLARAGLYTRPQTSRKQRKEKKNRLKKGKTTKK</sequence>
<dbReference type="GO" id="GO:0003735">
    <property type="term" value="F:structural constituent of ribosome"/>
    <property type="evidence" value="ECO:0007669"/>
    <property type="project" value="InterPro"/>
</dbReference>
<keyword evidence="3 4" id="KW-0687">Ribonucleoprotein</keyword>
<dbReference type="PROSITE" id="PS00529">
    <property type="entry name" value="RIBOSOMAL_S24E"/>
    <property type="match status" value="1"/>
</dbReference>
<dbReference type="OrthoDB" id="10251131at2759"/>
<feature type="compositionally biased region" description="Basic residues" evidence="6">
    <location>
        <begin position="105"/>
        <end position="125"/>
    </location>
</feature>
<proteinExistence type="inferred from homology"/>
<dbReference type="InterPro" id="IPR053709">
    <property type="entry name" value="eRP_eS24_sf"/>
</dbReference>
<evidence type="ECO:0000256" key="2">
    <source>
        <dbReference type="ARBA" id="ARBA00022980"/>
    </source>
</evidence>
<evidence type="ECO:0000256" key="3">
    <source>
        <dbReference type="ARBA" id="ARBA00023274"/>
    </source>
</evidence>
<evidence type="ECO:0000256" key="6">
    <source>
        <dbReference type="SAM" id="MobiDB-lite"/>
    </source>
</evidence>
<gene>
    <name evidence="7" type="ORF">DLAC_08160</name>
</gene>
<comment type="caution">
    <text evidence="7">The sequence shown here is derived from an EMBL/GenBank/DDBJ whole genome shotgun (WGS) entry which is preliminary data.</text>
</comment>
<dbReference type="PANTHER" id="PTHR10496">
    <property type="entry name" value="40S RIBOSOMAL PROTEIN S24"/>
    <property type="match status" value="1"/>
</dbReference>
<dbReference type="GO" id="GO:1990904">
    <property type="term" value="C:ribonucleoprotein complex"/>
    <property type="evidence" value="ECO:0007669"/>
    <property type="project" value="UniProtKB-KW"/>
</dbReference>
<organism evidence="7 8">
    <name type="scientific">Tieghemostelium lacteum</name>
    <name type="common">Slime mold</name>
    <name type="synonym">Dictyostelium lacteum</name>
    <dbReference type="NCBI Taxonomy" id="361077"/>
    <lineage>
        <taxon>Eukaryota</taxon>
        <taxon>Amoebozoa</taxon>
        <taxon>Evosea</taxon>
        <taxon>Eumycetozoa</taxon>
        <taxon>Dictyostelia</taxon>
        <taxon>Dictyosteliales</taxon>
        <taxon>Raperosteliaceae</taxon>
        <taxon>Tieghemostelium</taxon>
    </lineage>
</organism>
<keyword evidence="2 4" id="KW-0689">Ribosomal protein</keyword>
<feature type="region of interest" description="Disordered" evidence="6">
    <location>
        <begin position="99"/>
        <end position="125"/>
    </location>
</feature>
<dbReference type="SUPFAM" id="SSF54189">
    <property type="entry name" value="Ribosomal proteins S24e, L23 and L15e"/>
    <property type="match status" value="1"/>
</dbReference>
<protein>
    <recommendedName>
        <fullName evidence="5">40S ribosomal protein S24</fullName>
    </recommendedName>
</protein>
<dbReference type="Proteomes" id="UP000076078">
    <property type="component" value="Unassembled WGS sequence"/>
</dbReference>
<dbReference type="AlphaFoldDB" id="A0A151ZBB6"/>
<dbReference type="InterPro" id="IPR018098">
    <property type="entry name" value="Ribosomal_eS24_CS"/>
</dbReference>
<dbReference type="InterPro" id="IPR012678">
    <property type="entry name" value="Ribosomal_uL23/eL15/eS24_sf"/>
</dbReference>
<evidence type="ECO:0000256" key="1">
    <source>
        <dbReference type="ARBA" id="ARBA00009680"/>
    </source>
</evidence>
<keyword evidence="8" id="KW-1185">Reference proteome</keyword>
<comment type="similarity">
    <text evidence="1 4">Belongs to the eukaryotic ribosomal protein eS24 family.</text>
</comment>
<dbReference type="InterPro" id="IPR001976">
    <property type="entry name" value="Ribosomal_eS24"/>
</dbReference>
<name>A0A151ZBB6_TIELA</name>
<evidence type="ECO:0000256" key="5">
    <source>
        <dbReference type="RuleBase" id="RU004383"/>
    </source>
</evidence>
<dbReference type="EMBL" id="LODT01000035">
    <property type="protein sequence ID" value="KYQ91231.1"/>
    <property type="molecule type" value="Genomic_DNA"/>
</dbReference>
<evidence type="ECO:0000256" key="4">
    <source>
        <dbReference type="RuleBase" id="RU004381"/>
    </source>
</evidence>